<feature type="region of interest" description="Disordered" evidence="1">
    <location>
        <begin position="26"/>
        <end position="52"/>
    </location>
</feature>
<dbReference type="Proteomes" id="UP000250780">
    <property type="component" value="Unassembled WGS sequence"/>
</dbReference>
<dbReference type="EMBL" id="UASD01000008">
    <property type="protein sequence ID" value="SPX10940.1"/>
    <property type="molecule type" value="Genomic_DNA"/>
</dbReference>
<gene>
    <name evidence="2" type="primary">gpB_2</name>
    <name evidence="2" type="ORF">NCTC9073_02254</name>
</gene>
<evidence type="ECO:0000256" key="1">
    <source>
        <dbReference type="SAM" id="MobiDB-lite"/>
    </source>
</evidence>
<evidence type="ECO:0000313" key="2">
    <source>
        <dbReference type="EMBL" id="SPX10940.1"/>
    </source>
</evidence>
<accession>A0A2X1MZD0</accession>
<name>A0A2X1MZD0_ECOLX</name>
<dbReference type="AlphaFoldDB" id="A0A2X1MZD0"/>
<reference evidence="2 3" key="1">
    <citation type="submission" date="2018-06" db="EMBL/GenBank/DDBJ databases">
        <authorList>
            <consortium name="Pathogen Informatics"/>
            <person name="Doyle S."/>
        </authorList>
    </citation>
    <scope>NUCLEOTIDE SEQUENCE [LARGE SCALE GENOMIC DNA]</scope>
    <source>
        <strain evidence="2 3">NCTC9073</strain>
    </source>
</reference>
<proteinExistence type="predicted"/>
<protein>
    <submittedName>
        <fullName evidence="2">Phage protein B</fullName>
    </submittedName>
</protein>
<sequence length="93" mass="10506">MNEPRCIAQLLRNESPRAIDFTITHGKGVRNHYPHQKTESGKKGSDLSEKPEGLEMTVMTLNLVEKQPATMRRIIGKHLAVLAGRRHAIIIIR</sequence>
<feature type="compositionally biased region" description="Basic and acidic residues" evidence="1">
    <location>
        <begin position="36"/>
        <end position="52"/>
    </location>
</feature>
<organism evidence="2 3">
    <name type="scientific">Escherichia coli</name>
    <dbReference type="NCBI Taxonomy" id="562"/>
    <lineage>
        <taxon>Bacteria</taxon>
        <taxon>Pseudomonadati</taxon>
        <taxon>Pseudomonadota</taxon>
        <taxon>Gammaproteobacteria</taxon>
        <taxon>Enterobacterales</taxon>
        <taxon>Enterobacteriaceae</taxon>
        <taxon>Escherichia</taxon>
    </lineage>
</organism>
<evidence type="ECO:0000313" key="3">
    <source>
        <dbReference type="Proteomes" id="UP000250780"/>
    </source>
</evidence>